<evidence type="ECO:0000259" key="5">
    <source>
        <dbReference type="PROSITE" id="PS50977"/>
    </source>
</evidence>
<dbReference type="PANTHER" id="PTHR30055">
    <property type="entry name" value="HTH-TYPE TRANSCRIPTIONAL REGULATOR RUTR"/>
    <property type="match status" value="1"/>
</dbReference>
<reference evidence="6 7" key="1">
    <citation type="submission" date="2024-09" db="EMBL/GenBank/DDBJ databases">
        <authorList>
            <person name="Sun Q."/>
            <person name="Mori K."/>
        </authorList>
    </citation>
    <scope>NUCLEOTIDE SEQUENCE [LARGE SCALE GENOMIC DNA]</scope>
    <source>
        <strain evidence="6 7">CGMCC 1.15906</strain>
    </source>
</reference>
<dbReference type="EMBL" id="JBHLTC010000029">
    <property type="protein sequence ID" value="MFC0626817.1"/>
    <property type="molecule type" value="Genomic_DNA"/>
</dbReference>
<feature type="domain" description="HTH tetR-type" evidence="5">
    <location>
        <begin position="4"/>
        <end position="64"/>
    </location>
</feature>
<keyword evidence="2 4" id="KW-0238">DNA-binding</keyword>
<dbReference type="InterPro" id="IPR050109">
    <property type="entry name" value="HTH-type_TetR-like_transc_reg"/>
</dbReference>
<keyword evidence="1" id="KW-0805">Transcription regulation</keyword>
<evidence type="ECO:0000256" key="1">
    <source>
        <dbReference type="ARBA" id="ARBA00023015"/>
    </source>
</evidence>
<organism evidence="6 7">
    <name type="scientific">Kribbella deserti</name>
    <dbReference type="NCBI Taxonomy" id="1926257"/>
    <lineage>
        <taxon>Bacteria</taxon>
        <taxon>Bacillati</taxon>
        <taxon>Actinomycetota</taxon>
        <taxon>Actinomycetes</taxon>
        <taxon>Propionibacteriales</taxon>
        <taxon>Kribbellaceae</taxon>
        <taxon>Kribbella</taxon>
    </lineage>
</organism>
<dbReference type="Pfam" id="PF00440">
    <property type="entry name" value="TetR_N"/>
    <property type="match status" value="1"/>
</dbReference>
<dbReference type="InterPro" id="IPR009057">
    <property type="entry name" value="Homeodomain-like_sf"/>
</dbReference>
<dbReference type="PANTHER" id="PTHR30055:SF220">
    <property type="entry name" value="TETR-FAMILY REGULATORY PROTEIN"/>
    <property type="match status" value="1"/>
</dbReference>
<dbReference type="InterPro" id="IPR001647">
    <property type="entry name" value="HTH_TetR"/>
</dbReference>
<evidence type="ECO:0000313" key="6">
    <source>
        <dbReference type="EMBL" id="MFC0626817.1"/>
    </source>
</evidence>
<dbReference type="InterPro" id="IPR036271">
    <property type="entry name" value="Tet_transcr_reg_TetR-rel_C_sf"/>
</dbReference>
<keyword evidence="7" id="KW-1185">Reference proteome</keyword>
<dbReference type="SUPFAM" id="SSF48498">
    <property type="entry name" value="Tetracyclin repressor-like, C-terminal domain"/>
    <property type="match status" value="1"/>
</dbReference>
<name>A0ABV6QQA6_9ACTN</name>
<dbReference type="RefSeq" id="WP_380050837.1">
    <property type="nucleotide sequence ID" value="NZ_JBHLTC010000029.1"/>
</dbReference>
<protein>
    <submittedName>
        <fullName evidence="6">TetR/AcrR family transcriptional regulator</fullName>
    </submittedName>
</protein>
<gene>
    <name evidence="6" type="ORF">ACFFGN_22245</name>
</gene>
<dbReference type="Proteomes" id="UP001589890">
    <property type="component" value="Unassembled WGS sequence"/>
</dbReference>
<dbReference type="Pfam" id="PF13305">
    <property type="entry name" value="TetR_C_33"/>
    <property type="match status" value="1"/>
</dbReference>
<keyword evidence="3" id="KW-0804">Transcription</keyword>
<comment type="caution">
    <text evidence="6">The sequence shown here is derived from an EMBL/GenBank/DDBJ whole genome shotgun (WGS) entry which is preliminary data.</text>
</comment>
<evidence type="ECO:0000256" key="3">
    <source>
        <dbReference type="ARBA" id="ARBA00023163"/>
    </source>
</evidence>
<evidence type="ECO:0000313" key="7">
    <source>
        <dbReference type="Proteomes" id="UP001589890"/>
    </source>
</evidence>
<accession>A0ABV6QQA6</accession>
<dbReference type="Gene3D" id="1.10.357.10">
    <property type="entry name" value="Tetracycline Repressor, domain 2"/>
    <property type="match status" value="1"/>
</dbReference>
<sequence>METESLRAKLVTTGVQLLEEEGLAELTLRGIARRAGVSHGAPRRYFPTHASLLGAIATTGISDLAKRLERLGAGTPRERLTRACERYLEFASERPAMFELIFRHDLLSGSGANLRALSLPLFGSLVDLVAEVSTSSEDKAWQRTIGIWTGLHGFAVLRAAHSLDLLNAADPGPVIARCLSAYLPEGPDRA</sequence>
<dbReference type="InterPro" id="IPR025996">
    <property type="entry name" value="MT1864/Rv1816-like_C"/>
</dbReference>
<dbReference type="PROSITE" id="PS50977">
    <property type="entry name" value="HTH_TETR_2"/>
    <property type="match status" value="1"/>
</dbReference>
<proteinExistence type="predicted"/>
<evidence type="ECO:0000256" key="4">
    <source>
        <dbReference type="PROSITE-ProRule" id="PRU00335"/>
    </source>
</evidence>
<dbReference type="SUPFAM" id="SSF46689">
    <property type="entry name" value="Homeodomain-like"/>
    <property type="match status" value="1"/>
</dbReference>
<evidence type="ECO:0000256" key="2">
    <source>
        <dbReference type="ARBA" id="ARBA00023125"/>
    </source>
</evidence>
<feature type="DNA-binding region" description="H-T-H motif" evidence="4">
    <location>
        <begin position="27"/>
        <end position="46"/>
    </location>
</feature>